<evidence type="ECO:0000256" key="4">
    <source>
        <dbReference type="ARBA" id="ARBA00016014"/>
    </source>
</evidence>
<dbReference type="GO" id="GO:0004479">
    <property type="term" value="F:methionyl-tRNA formyltransferase activity"/>
    <property type="evidence" value="ECO:0007669"/>
    <property type="project" value="UniProtKB-UniRule"/>
</dbReference>
<comment type="caution">
    <text evidence="11">The sequence shown here is derived from an EMBL/GenBank/DDBJ whole genome shotgun (WGS) entry which is preliminary data.</text>
</comment>
<name>A0A5R9F172_9BACL</name>
<dbReference type="Gene3D" id="3.40.50.170">
    <property type="entry name" value="Formyl transferase, N-terminal domain"/>
    <property type="match status" value="1"/>
</dbReference>
<feature type="domain" description="Formyl transferase C-terminal" evidence="10">
    <location>
        <begin position="208"/>
        <end position="307"/>
    </location>
</feature>
<evidence type="ECO:0000256" key="3">
    <source>
        <dbReference type="ARBA" id="ARBA00012261"/>
    </source>
</evidence>
<comment type="similarity">
    <text evidence="2 8">Belongs to the Fmt family.</text>
</comment>
<comment type="function">
    <text evidence="1 8">Attaches a formyl group to the free amino group of methionyl-tRNA(fMet). The formyl group appears to play a dual role in the initiator identity of N-formylmethionyl-tRNA by promoting its recognition by IF2 and preventing the misappropriation of this tRNA by the elongation apparatus.</text>
</comment>
<evidence type="ECO:0000313" key="12">
    <source>
        <dbReference type="Proteomes" id="UP000308230"/>
    </source>
</evidence>
<gene>
    <name evidence="8" type="primary">fmt</name>
    <name evidence="11" type="ORF">FCL54_09165</name>
</gene>
<dbReference type="EMBL" id="SWLG01000006">
    <property type="protein sequence ID" value="TLS37317.1"/>
    <property type="molecule type" value="Genomic_DNA"/>
</dbReference>
<evidence type="ECO:0000256" key="6">
    <source>
        <dbReference type="ARBA" id="ARBA00022917"/>
    </source>
</evidence>
<dbReference type="PANTHER" id="PTHR11138">
    <property type="entry name" value="METHIONYL-TRNA FORMYLTRANSFERASE"/>
    <property type="match status" value="1"/>
</dbReference>
<dbReference type="Pfam" id="PF00551">
    <property type="entry name" value="Formyl_trans_N"/>
    <property type="match status" value="1"/>
</dbReference>
<evidence type="ECO:0000259" key="10">
    <source>
        <dbReference type="Pfam" id="PF02911"/>
    </source>
</evidence>
<dbReference type="PANTHER" id="PTHR11138:SF5">
    <property type="entry name" value="METHIONYL-TRNA FORMYLTRANSFERASE, MITOCHONDRIAL"/>
    <property type="match status" value="1"/>
</dbReference>
<keyword evidence="5 8" id="KW-0808">Transferase</keyword>
<dbReference type="InterPro" id="IPR036477">
    <property type="entry name" value="Formyl_transf_N_sf"/>
</dbReference>
<dbReference type="RefSeq" id="WP_138125633.1">
    <property type="nucleotide sequence ID" value="NZ_SWLG01000006.1"/>
</dbReference>
<dbReference type="InterPro" id="IPR001555">
    <property type="entry name" value="GART_AS"/>
</dbReference>
<dbReference type="InterPro" id="IPR005793">
    <property type="entry name" value="Formyl_trans_C"/>
</dbReference>
<dbReference type="InterPro" id="IPR011034">
    <property type="entry name" value="Formyl_transferase-like_C_sf"/>
</dbReference>
<accession>A0A5R9F172</accession>
<dbReference type="InterPro" id="IPR002376">
    <property type="entry name" value="Formyl_transf_N"/>
</dbReference>
<proteinExistence type="inferred from homology"/>
<dbReference type="SUPFAM" id="SSF53328">
    <property type="entry name" value="Formyltransferase"/>
    <property type="match status" value="1"/>
</dbReference>
<evidence type="ECO:0000256" key="7">
    <source>
        <dbReference type="ARBA" id="ARBA00048558"/>
    </source>
</evidence>
<dbReference type="InterPro" id="IPR041711">
    <property type="entry name" value="Met-tRNA-FMT_N"/>
</dbReference>
<evidence type="ECO:0000256" key="5">
    <source>
        <dbReference type="ARBA" id="ARBA00022679"/>
    </source>
</evidence>
<dbReference type="InterPro" id="IPR005794">
    <property type="entry name" value="Fmt"/>
</dbReference>
<sequence length="317" mass="34797">MKNSALSIVFMGTPDFAVPVLNRLIKDGFHIAGVVTQPDRPKGRKRVLTPPPVKVAAEDHNIPILQPEKVKQPEEYQKILALKPDLIVTAAFGQILPKALLDFPEYGCINVHASLLPEFRGGAPIHYSILKGKKETGVTIMYMVEKLDAGDIISQVKVPIEEEDHVGTLHDKLSVAGAELLSETIPKLIDGEVSPQKQNEDEVTFSPNIKREEEEINWSESGESIYNQIRGLHPWPVAYTSLDGKTLKVWWGEKVLLKSASSVPGTVTGVEENGVIVSTGNDTAIKITELQPSGKKRMSAEQFLKGRTIEIGTKLGE</sequence>
<dbReference type="Proteomes" id="UP000308230">
    <property type="component" value="Unassembled WGS sequence"/>
</dbReference>
<dbReference type="CDD" id="cd08646">
    <property type="entry name" value="FMT_core_Met-tRNA-FMT_N"/>
    <property type="match status" value="1"/>
</dbReference>
<dbReference type="Gene3D" id="3.10.25.10">
    <property type="entry name" value="Formyl transferase, C-terminal domain"/>
    <property type="match status" value="1"/>
</dbReference>
<dbReference type="CDD" id="cd08704">
    <property type="entry name" value="Met_tRNA_FMT_C"/>
    <property type="match status" value="1"/>
</dbReference>
<dbReference type="HAMAP" id="MF_00182">
    <property type="entry name" value="Formyl_trans"/>
    <property type="match status" value="1"/>
</dbReference>
<dbReference type="SUPFAM" id="SSF50486">
    <property type="entry name" value="FMT C-terminal domain-like"/>
    <property type="match status" value="1"/>
</dbReference>
<dbReference type="NCBIfam" id="TIGR00460">
    <property type="entry name" value="fmt"/>
    <property type="match status" value="1"/>
</dbReference>
<evidence type="ECO:0000259" key="9">
    <source>
        <dbReference type="Pfam" id="PF00551"/>
    </source>
</evidence>
<keyword evidence="6 8" id="KW-0648">Protein biosynthesis</keyword>
<keyword evidence="12" id="KW-1185">Reference proteome</keyword>
<dbReference type="Pfam" id="PF02911">
    <property type="entry name" value="Formyl_trans_C"/>
    <property type="match status" value="1"/>
</dbReference>
<feature type="binding site" evidence="8">
    <location>
        <begin position="114"/>
        <end position="117"/>
    </location>
    <ligand>
        <name>(6S)-5,6,7,8-tetrahydrofolate</name>
        <dbReference type="ChEBI" id="CHEBI:57453"/>
    </ligand>
</feature>
<comment type="catalytic activity">
    <reaction evidence="7 8">
        <text>L-methionyl-tRNA(fMet) + (6R)-10-formyltetrahydrofolate = N-formyl-L-methionyl-tRNA(fMet) + (6S)-5,6,7,8-tetrahydrofolate + H(+)</text>
        <dbReference type="Rhea" id="RHEA:24380"/>
        <dbReference type="Rhea" id="RHEA-COMP:9952"/>
        <dbReference type="Rhea" id="RHEA-COMP:9953"/>
        <dbReference type="ChEBI" id="CHEBI:15378"/>
        <dbReference type="ChEBI" id="CHEBI:57453"/>
        <dbReference type="ChEBI" id="CHEBI:78530"/>
        <dbReference type="ChEBI" id="CHEBI:78844"/>
        <dbReference type="ChEBI" id="CHEBI:195366"/>
        <dbReference type="EC" id="2.1.2.9"/>
    </reaction>
</comment>
<feature type="domain" description="Formyl transferase N-terminal" evidence="9">
    <location>
        <begin position="8"/>
        <end position="185"/>
    </location>
</feature>
<dbReference type="FunFam" id="3.40.50.170:FF:000004">
    <property type="entry name" value="Methionyl-tRNA formyltransferase"/>
    <property type="match status" value="1"/>
</dbReference>
<dbReference type="OrthoDB" id="9802815at2"/>
<dbReference type="InterPro" id="IPR044135">
    <property type="entry name" value="Met-tRNA-FMT_C"/>
</dbReference>
<dbReference type="GO" id="GO:0005829">
    <property type="term" value="C:cytosol"/>
    <property type="evidence" value="ECO:0007669"/>
    <property type="project" value="TreeGrafter"/>
</dbReference>
<organism evidence="11 12">
    <name type="scientific">Exobacillus caeni</name>
    <dbReference type="NCBI Taxonomy" id="2574798"/>
    <lineage>
        <taxon>Bacteria</taxon>
        <taxon>Bacillati</taxon>
        <taxon>Bacillota</taxon>
        <taxon>Bacilli</taxon>
        <taxon>Bacillales</taxon>
        <taxon>Guptibacillaceae</taxon>
        <taxon>Exobacillus</taxon>
    </lineage>
</organism>
<protein>
    <recommendedName>
        <fullName evidence="4 8">Methionyl-tRNA formyltransferase</fullName>
        <ecNumber evidence="3 8">2.1.2.9</ecNumber>
    </recommendedName>
</protein>
<dbReference type="PROSITE" id="PS00373">
    <property type="entry name" value="GART"/>
    <property type="match status" value="1"/>
</dbReference>
<dbReference type="InterPro" id="IPR037022">
    <property type="entry name" value="Formyl_trans_C_sf"/>
</dbReference>
<evidence type="ECO:0000256" key="2">
    <source>
        <dbReference type="ARBA" id="ARBA00010699"/>
    </source>
</evidence>
<dbReference type="AlphaFoldDB" id="A0A5R9F172"/>
<evidence type="ECO:0000313" key="11">
    <source>
        <dbReference type="EMBL" id="TLS37317.1"/>
    </source>
</evidence>
<reference evidence="11 12" key="1">
    <citation type="submission" date="2019-04" db="EMBL/GenBank/DDBJ databases">
        <title>Bacillus caeni sp. nov., a bacterium isolated from mangrove sediment.</title>
        <authorList>
            <person name="Huang H."/>
            <person name="Mo K."/>
            <person name="Hu Y."/>
        </authorList>
    </citation>
    <scope>NUCLEOTIDE SEQUENCE [LARGE SCALE GENOMIC DNA]</scope>
    <source>
        <strain evidence="11 12">HB172195</strain>
    </source>
</reference>
<evidence type="ECO:0000256" key="8">
    <source>
        <dbReference type="HAMAP-Rule" id="MF_00182"/>
    </source>
</evidence>
<evidence type="ECO:0000256" key="1">
    <source>
        <dbReference type="ARBA" id="ARBA00002606"/>
    </source>
</evidence>
<dbReference type="EC" id="2.1.2.9" evidence="3 8"/>